<sequence length="115" mass="13109">MKILLLLSLISTMCSCLHKNADEGIWKNLPDKATIANTNKDKYKDSFLVDSLGKTIYPNYYTGSYVNTTYELVIGIVGDTSVYRDEIRKILGNNLFLITECEYSYNHLLSKSIVR</sequence>
<gene>
    <name evidence="2" type="ORF">PMLFYP103_01889</name>
</gene>
<organism evidence="2">
    <name type="scientific">Parabacteroides merdae</name>
    <dbReference type="NCBI Taxonomy" id="46503"/>
    <lineage>
        <taxon>Bacteria</taxon>
        <taxon>Pseudomonadati</taxon>
        <taxon>Bacteroidota</taxon>
        <taxon>Bacteroidia</taxon>
        <taxon>Bacteroidales</taxon>
        <taxon>Tannerellaceae</taxon>
        <taxon>Parabacteroides</taxon>
    </lineage>
</organism>
<proteinExistence type="predicted"/>
<protein>
    <recommendedName>
        <fullName evidence="3">Lipoprotein</fullName>
    </recommendedName>
</protein>
<evidence type="ECO:0000256" key="1">
    <source>
        <dbReference type="SAM" id="SignalP"/>
    </source>
</evidence>
<evidence type="ECO:0000313" key="2">
    <source>
        <dbReference type="EMBL" id="VYU36190.1"/>
    </source>
</evidence>
<feature type="chain" id="PRO_5026800651" description="Lipoprotein" evidence="1">
    <location>
        <begin position="22"/>
        <end position="115"/>
    </location>
</feature>
<dbReference type="EMBL" id="CACRUV010000022">
    <property type="protein sequence ID" value="VYU36190.1"/>
    <property type="molecule type" value="Genomic_DNA"/>
</dbReference>
<keyword evidence="1" id="KW-0732">Signal</keyword>
<accession>A0A6N3E570</accession>
<dbReference type="PROSITE" id="PS51257">
    <property type="entry name" value="PROKAR_LIPOPROTEIN"/>
    <property type="match status" value="1"/>
</dbReference>
<dbReference type="AlphaFoldDB" id="A0A6N3E570"/>
<feature type="signal peptide" evidence="1">
    <location>
        <begin position="1"/>
        <end position="21"/>
    </location>
</feature>
<evidence type="ECO:0008006" key="3">
    <source>
        <dbReference type="Google" id="ProtNLM"/>
    </source>
</evidence>
<reference evidence="2" key="1">
    <citation type="submission" date="2019-11" db="EMBL/GenBank/DDBJ databases">
        <authorList>
            <person name="Feng L."/>
        </authorList>
    </citation>
    <scope>NUCLEOTIDE SEQUENCE</scope>
    <source>
        <strain evidence="2">PmerdaeLFYP103</strain>
    </source>
</reference>
<name>A0A6N3E570_9BACT</name>